<dbReference type="Pfam" id="PF01804">
    <property type="entry name" value="Penicil_amidase"/>
    <property type="match status" value="1"/>
</dbReference>
<dbReference type="InterPro" id="IPR023343">
    <property type="entry name" value="Penicillin_amidase_dom1"/>
</dbReference>
<sequence length="806" mass="90864">MSFSKALPPMEGEQIVPGISQKITVKRDNMGIPLIEAANMDDLIFAMGYVSAYDRFTQMEGFRLVGKGRLSELIGKATLEIDIFMRALNIKQVAETLYGSASPEIRHILDNYSNGVNAYLANAPLPMTLKMAGHKPEPWKPIDCVYVFVVLTLGLGQNLHEEIDMLNIAKQIDVDKLAWLFPIYPDEPLPFDEMKKLKGLDLKSASLDIEKLRQISSRVNQIIIPAAAASNNWVVSGKLTKSGKPILANDTHLPLTMPSIWHMMHLKCPEIEGAGIAIAGVPGIIAGYNGNIAVGMTMVMADNQDIFLEKLKQESDSLYYLYEDKWHKTISREEKFKVKGQKDIITKTFYETRHGALLNNILTDQPRHHLVPMPVSQTLGIAFSWAAREPDRTMDAFFSIMRAKSVDEILKYTSRDTSIIPLNLVMADKNDIAWQVTGRYPLRKKGRGLCPSPGWTGEYDWKGFLDPSLHPSLKNPERGYIGTANHRTVPADFPHILTSSWYYPDRAERIDQMMKVAKDYTVENAKAMQLDVYSPFVEVIKTALLNEQTLKEMTAFWKDSKQSPNAEKAMALLRNFDGMMRVDSAGAAFCGAFLFSLSKNLFAEELGGTESQAYQSLLETFLMKYSALHDHLTDRCKDSPFWRGKRSQILAQTVLDVVALLEKRCGENPEKWQWGKLHTYYWKTDGTLLADYMDFVSKTGIKLLSGYFDRGPYPAPGDHTTLNVSAYHPGKDFDVWLIPEMRIIVDFGSDEPLIGINSTGQSDNPSSPHYDDGITAFREGKYQAFPFKEENVKKQYTKTLTLVPKQ</sequence>
<comment type="caution">
    <text evidence="4">The sequence shown here is derived from an EMBL/GenBank/DDBJ whole genome shotgun (WGS) entry which is preliminary data.</text>
</comment>
<comment type="similarity">
    <text evidence="1">Belongs to the peptidase S45 family.</text>
</comment>
<dbReference type="PANTHER" id="PTHR34218">
    <property type="entry name" value="PEPTIDASE S45 PENICILLIN AMIDASE"/>
    <property type="match status" value="1"/>
</dbReference>
<dbReference type="PANTHER" id="PTHR34218:SF4">
    <property type="entry name" value="ACYL-HOMOSERINE LACTONE ACYLASE QUIP"/>
    <property type="match status" value="1"/>
</dbReference>
<dbReference type="InterPro" id="IPR002692">
    <property type="entry name" value="S45"/>
</dbReference>
<gene>
    <name evidence="4" type="ORF">ASZ90_005711</name>
</gene>
<name>A0A0W8FUS4_9ZZZZ</name>
<proteinExistence type="inferred from homology"/>
<evidence type="ECO:0000313" key="4">
    <source>
        <dbReference type="EMBL" id="KUG24498.1"/>
    </source>
</evidence>
<dbReference type="Gene3D" id="3.60.20.10">
    <property type="entry name" value="Glutamine Phosphoribosylpyrophosphate, subunit 1, domain 1"/>
    <property type="match status" value="1"/>
</dbReference>
<organism evidence="4">
    <name type="scientific">hydrocarbon metagenome</name>
    <dbReference type="NCBI Taxonomy" id="938273"/>
    <lineage>
        <taxon>unclassified sequences</taxon>
        <taxon>metagenomes</taxon>
        <taxon>ecological metagenomes</taxon>
    </lineage>
</organism>
<dbReference type="GO" id="GO:0017000">
    <property type="term" value="P:antibiotic biosynthetic process"/>
    <property type="evidence" value="ECO:0007669"/>
    <property type="project" value="InterPro"/>
</dbReference>
<dbReference type="InterPro" id="IPR014395">
    <property type="entry name" value="Pen/GL7ACA/AHL_acylase"/>
</dbReference>
<dbReference type="InterPro" id="IPR029055">
    <property type="entry name" value="Ntn_hydrolases_N"/>
</dbReference>
<dbReference type="EC" id="3.5.1.11" evidence="4"/>
<dbReference type="SUPFAM" id="SSF56235">
    <property type="entry name" value="N-terminal nucleophile aminohydrolases (Ntn hydrolases)"/>
    <property type="match status" value="1"/>
</dbReference>
<dbReference type="Gene3D" id="2.30.120.10">
    <property type="match status" value="1"/>
</dbReference>
<reference evidence="4" key="1">
    <citation type="journal article" date="2015" name="Proc. Natl. Acad. Sci. U.S.A.">
        <title>Networks of energetic and metabolic interactions define dynamics in microbial communities.</title>
        <authorList>
            <person name="Embree M."/>
            <person name="Liu J.K."/>
            <person name="Al-Bassam M.M."/>
            <person name="Zengler K."/>
        </authorList>
    </citation>
    <scope>NUCLEOTIDE SEQUENCE</scope>
</reference>
<dbReference type="Gene3D" id="1.10.439.10">
    <property type="entry name" value="Penicillin Amidohydrolase, domain 1"/>
    <property type="match status" value="1"/>
</dbReference>
<dbReference type="PIRSF" id="PIRSF001227">
    <property type="entry name" value="Pen_acylase"/>
    <property type="match status" value="1"/>
</dbReference>
<dbReference type="GO" id="GO:0008953">
    <property type="term" value="F:penicillin amidase activity"/>
    <property type="evidence" value="ECO:0007669"/>
    <property type="project" value="UniProtKB-EC"/>
</dbReference>
<dbReference type="InterPro" id="IPR043146">
    <property type="entry name" value="Penicillin_amidase_N_B-knob"/>
</dbReference>
<evidence type="ECO:0000256" key="3">
    <source>
        <dbReference type="ARBA" id="ARBA00023145"/>
    </source>
</evidence>
<keyword evidence="3" id="KW-0865">Zymogen</keyword>
<protein>
    <submittedName>
        <fullName evidence="4">Penicillin amidase</fullName>
        <ecNumber evidence="4">3.5.1.11</ecNumber>
    </submittedName>
</protein>
<keyword evidence="2 4" id="KW-0378">Hydrolase</keyword>
<dbReference type="InterPro" id="IPR043147">
    <property type="entry name" value="Penicillin_amidase_A-knob"/>
</dbReference>
<dbReference type="Gene3D" id="1.10.1400.10">
    <property type="match status" value="1"/>
</dbReference>
<evidence type="ECO:0000256" key="1">
    <source>
        <dbReference type="ARBA" id="ARBA00006586"/>
    </source>
</evidence>
<accession>A0A0W8FUS4</accession>
<dbReference type="EMBL" id="LNQE01000845">
    <property type="protein sequence ID" value="KUG24498.1"/>
    <property type="molecule type" value="Genomic_DNA"/>
</dbReference>
<dbReference type="CDD" id="cd03747">
    <property type="entry name" value="Ntn_PGA_like"/>
    <property type="match status" value="1"/>
</dbReference>
<evidence type="ECO:0000256" key="2">
    <source>
        <dbReference type="ARBA" id="ARBA00022801"/>
    </source>
</evidence>
<dbReference type="AlphaFoldDB" id="A0A0W8FUS4"/>